<protein>
    <submittedName>
        <fullName evidence="2">Protein kinase domain-containing protein</fullName>
    </submittedName>
</protein>
<dbReference type="InterPro" id="IPR023214">
    <property type="entry name" value="HAD_sf"/>
</dbReference>
<dbReference type="RefSeq" id="XP_037221580.1">
    <property type="nucleotide sequence ID" value="XM_037361288.1"/>
</dbReference>
<dbReference type="AlphaFoldDB" id="A0A8H6SW64"/>
<comment type="caution">
    <text evidence="2">The sequence shown here is derived from an EMBL/GenBank/DDBJ whole genome shotgun (WGS) entry which is preliminary data.</text>
</comment>
<dbReference type="GO" id="GO:0016301">
    <property type="term" value="F:kinase activity"/>
    <property type="evidence" value="ECO:0007669"/>
    <property type="project" value="UniProtKB-KW"/>
</dbReference>
<name>A0A8H6SW64_9AGAR</name>
<feature type="active site" description="Nucleophile" evidence="1">
    <location>
        <position position="25"/>
    </location>
</feature>
<keyword evidence="2" id="KW-0418">Kinase</keyword>
<evidence type="ECO:0000313" key="2">
    <source>
        <dbReference type="EMBL" id="KAF7306561.1"/>
    </source>
</evidence>
<dbReference type="OrthoDB" id="10248475at2759"/>
<sequence>MSNNLTKLAALSPPVESAEPVIAIDLDDVLSQTNHVVAEWHNKQFGTQMTLEHFYYFYYWKNPFWGTPEETMIKVKEFYNTDSIFHAPPVPGAREGVQALKDMGYRLMVVTARTSDIADASWEWIEKYFPGLFSNVIFTGQFKDAHKLHHSELLTNLTKAQVCADVKAQVLIDDSSENAIQVATASEPTPVLLFGDYQWNRRISIAGSESDSLSFDQRLAASQGKEFWKEETLHIPDGTPIERVKDWSEALRWIRAARAAGRIL</sequence>
<dbReference type="InterPro" id="IPR036412">
    <property type="entry name" value="HAD-like_sf"/>
</dbReference>
<proteinExistence type="predicted"/>
<dbReference type="GO" id="GO:0009264">
    <property type="term" value="P:deoxyribonucleotide catabolic process"/>
    <property type="evidence" value="ECO:0007669"/>
    <property type="project" value="InterPro"/>
</dbReference>
<reference evidence="2" key="1">
    <citation type="submission" date="2020-05" db="EMBL/GenBank/DDBJ databases">
        <title>Mycena genomes resolve the evolution of fungal bioluminescence.</title>
        <authorList>
            <person name="Tsai I.J."/>
        </authorList>
    </citation>
    <scope>NUCLEOTIDE SEQUENCE</scope>
    <source>
        <strain evidence="2">171206Taipei</strain>
    </source>
</reference>
<dbReference type="Proteomes" id="UP000636479">
    <property type="component" value="Unassembled WGS sequence"/>
</dbReference>
<dbReference type="EMBL" id="JACAZF010000004">
    <property type="protein sequence ID" value="KAF7306561.1"/>
    <property type="molecule type" value="Genomic_DNA"/>
</dbReference>
<accession>A0A8H6SW64</accession>
<dbReference type="GeneID" id="59343804"/>
<dbReference type="PANTHER" id="PTHR35134:SF2">
    <property type="entry name" value="NUCLEOTIDASE YQFW-RELATED"/>
    <property type="match status" value="1"/>
</dbReference>
<dbReference type="InterPro" id="IPR010708">
    <property type="entry name" value="5'(3')-deoxyribonucleotidase"/>
</dbReference>
<gene>
    <name evidence="2" type="ORF">MIND_00447400</name>
</gene>
<organism evidence="2 3">
    <name type="scientific">Mycena indigotica</name>
    <dbReference type="NCBI Taxonomy" id="2126181"/>
    <lineage>
        <taxon>Eukaryota</taxon>
        <taxon>Fungi</taxon>
        <taxon>Dikarya</taxon>
        <taxon>Basidiomycota</taxon>
        <taxon>Agaricomycotina</taxon>
        <taxon>Agaricomycetes</taxon>
        <taxon>Agaricomycetidae</taxon>
        <taxon>Agaricales</taxon>
        <taxon>Marasmiineae</taxon>
        <taxon>Mycenaceae</taxon>
        <taxon>Mycena</taxon>
    </lineage>
</organism>
<evidence type="ECO:0000256" key="1">
    <source>
        <dbReference type="PIRSR" id="PIRSR610708-1"/>
    </source>
</evidence>
<keyword evidence="3" id="KW-1185">Reference proteome</keyword>
<dbReference type="InterPro" id="IPR052419">
    <property type="entry name" value="5_3-deoxyribonucleotidase-like"/>
</dbReference>
<keyword evidence="2" id="KW-0808">Transferase</keyword>
<evidence type="ECO:0000313" key="3">
    <source>
        <dbReference type="Proteomes" id="UP000636479"/>
    </source>
</evidence>
<dbReference type="Gene3D" id="3.40.50.1000">
    <property type="entry name" value="HAD superfamily/HAD-like"/>
    <property type="match status" value="1"/>
</dbReference>
<dbReference type="SUPFAM" id="SSF56784">
    <property type="entry name" value="HAD-like"/>
    <property type="match status" value="1"/>
</dbReference>
<feature type="active site" description="Proton donor" evidence="1">
    <location>
        <position position="27"/>
    </location>
</feature>
<dbReference type="GO" id="GO:0008253">
    <property type="term" value="F:5'-nucleotidase activity"/>
    <property type="evidence" value="ECO:0007669"/>
    <property type="project" value="InterPro"/>
</dbReference>
<dbReference type="Pfam" id="PF06941">
    <property type="entry name" value="NT5C"/>
    <property type="match status" value="1"/>
</dbReference>
<dbReference type="PANTHER" id="PTHR35134">
    <property type="entry name" value="NUCLEOTIDASE YQFW-RELATED"/>
    <property type="match status" value="1"/>
</dbReference>